<dbReference type="Proteomes" id="UP000471166">
    <property type="component" value="Unassembled WGS sequence"/>
</dbReference>
<dbReference type="InterPro" id="IPR036689">
    <property type="entry name" value="ESAT-6-like_sf"/>
</dbReference>
<name>A0A6P1CRB6_9NOCA</name>
<sequence>MNSEFRVDIDCLDNIVGRLSGLADFIAGQLDDLENKVNALHGTGWEGVAAQAYADAHAQWTVGAREFSDGVRQLSGLATDAHTQYRAAADMNRRMSRGG</sequence>
<comment type="caution">
    <text evidence="2">The sequence shown here is derived from an EMBL/GenBank/DDBJ whole genome shotgun (WGS) entry which is preliminary data.</text>
</comment>
<dbReference type="AlphaFoldDB" id="A0A6P1CRB6"/>
<evidence type="ECO:0000313" key="2">
    <source>
        <dbReference type="EMBL" id="NEW34437.1"/>
    </source>
</evidence>
<dbReference type="SUPFAM" id="SSF140453">
    <property type="entry name" value="EsxAB dimer-like"/>
    <property type="match status" value="1"/>
</dbReference>
<dbReference type="InterPro" id="IPR010310">
    <property type="entry name" value="T7SS_ESAT-6-like"/>
</dbReference>
<evidence type="ECO:0000256" key="1">
    <source>
        <dbReference type="RuleBase" id="RU362001"/>
    </source>
</evidence>
<reference evidence="2 3" key="1">
    <citation type="submission" date="2020-01" db="EMBL/GenBank/DDBJ databases">
        <title>Genetics and antimicrobial susceptibilities of Nocardia species isolated from the soil; a comparison with species isolated from humans.</title>
        <authorList>
            <person name="Carrasco G."/>
            <person name="Monzon S."/>
            <person name="Sansegundo M."/>
            <person name="Garcia E."/>
            <person name="Garrido N."/>
            <person name="Medina M.J."/>
            <person name="Villalon P."/>
            <person name="Ramirez-Arocha A.C."/>
            <person name="Jimenez P."/>
            <person name="Cuesta I."/>
            <person name="Valdezate S."/>
        </authorList>
    </citation>
    <scope>NUCLEOTIDE SEQUENCE [LARGE SCALE GENOMIC DNA]</scope>
    <source>
        <strain evidence="2 3">CNM20110626</strain>
    </source>
</reference>
<comment type="similarity">
    <text evidence="1">Belongs to the WXG100 family.</text>
</comment>
<proteinExistence type="inferred from homology"/>
<protein>
    <recommendedName>
        <fullName evidence="1">ESAT-6-like protein</fullName>
    </recommendedName>
</protein>
<dbReference type="Gene3D" id="1.10.287.1060">
    <property type="entry name" value="ESAT-6-like"/>
    <property type="match status" value="1"/>
</dbReference>
<organism evidence="2 3">
    <name type="scientific">Nocardia cyriacigeorgica</name>
    <dbReference type="NCBI Taxonomy" id="135487"/>
    <lineage>
        <taxon>Bacteria</taxon>
        <taxon>Bacillati</taxon>
        <taxon>Actinomycetota</taxon>
        <taxon>Actinomycetes</taxon>
        <taxon>Mycobacteriales</taxon>
        <taxon>Nocardiaceae</taxon>
        <taxon>Nocardia</taxon>
    </lineage>
</organism>
<dbReference type="EMBL" id="JAAGVB010000027">
    <property type="protein sequence ID" value="NEW34437.1"/>
    <property type="molecule type" value="Genomic_DNA"/>
</dbReference>
<dbReference type="Pfam" id="PF06013">
    <property type="entry name" value="WXG100"/>
    <property type="match status" value="1"/>
</dbReference>
<dbReference type="NCBIfam" id="TIGR03930">
    <property type="entry name" value="WXG100_ESAT6"/>
    <property type="match status" value="1"/>
</dbReference>
<dbReference type="RefSeq" id="WP_163845710.1">
    <property type="nucleotide sequence ID" value="NZ_JAAGVB010000027.1"/>
</dbReference>
<gene>
    <name evidence="2" type="ORF">GV791_18005</name>
</gene>
<accession>A0A6P1CRB6</accession>
<evidence type="ECO:0000313" key="3">
    <source>
        <dbReference type="Proteomes" id="UP000471166"/>
    </source>
</evidence>